<gene>
    <name evidence="1" type="ordered locus">Bind_1249</name>
</gene>
<dbReference type="Proteomes" id="UP000001695">
    <property type="component" value="Chromosome"/>
</dbReference>
<dbReference type="EMBL" id="CP001016">
    <property type="protein sequence ID" value="ACB94890.1"/>
    <property type="molecule type" value="Genomic_DNA"/>
</dbReference>
<dbReference type="InterPro" id="IPR019734">
    <property type="entry name" value="TPR_rpt"/>
</dbReference>
<reference evidence="1 2" key="2">
    <citation type="journal article" date="2010" name="J. Bacteriol.">
        <title>Complete genome sequence of Beijerinckia indica subsp. indica.</title>
        <authorList>
            <person name="Tamas I."/>
            <person name="Dedysh S.N."/>
            <person name="Liesack W."/>
            <person name="Stott M.B."/>
            <person name="Alam M."/>
            <person name="Murrell J.C."/>
            <person name="Dunfield P.F."/>
        </authorList>
    </citation>
    <scope>NUCLEOTIDE SEQUENCE [LARGE SCALE GENOMIC DNA]</scope>
    <source>
        <strain evidence="2">ATCC 9039 / DSM 1715 / NCIMB 8712</strain>
    </source>
</reference>
<accession>B2IJL8</accession>
<dbReference type="AlphaFoldDB" id="B2IJL8"/>
<dbReference type="SUPFAM" id="SSF48452">
    <property type="entry name" value="TPR-like"/>
    <property type="match status" value="1"/>
</dbReference>
<dbReference type="PANTHER" id="PTHR19959:SF119">
    <property type="entry name" value="FUNGAL LIPASE-LIKE DOMAIN-CONTAINING PROTEIN"/>
    <property type="match status" value="1"/>
</dbReference>
<dbReference type="SMART" id="SM00028">
    <property type="entry name" value="TPR"/>
    <property type="match status" value="6"/>
</dbReference>
<dbReference type="eggNOG" id="COG0457">
    <property type="taxonomic scope" value="Bacteria"/>
</dbReference>
<dbReference type="OrthoDB" id="9800698at2"/>
<dbReference type="SUPFAM" id="SSF52540">
    <property type="entry name" value="P-loop containing nucleoside triphosphate hydrolases"/>
    <property type="match status" value="1"/>
</dbReference>
<evidence type="ECO:0000313" key="1">
    <source>
        <dbReference type="EMBL" id="ACB94890.1"/>
    </source>
</evidence>
<reference evidence="2" key="1">
    <citation type="submission" date="2008-03" db="EMBL/GenBank/DDBJ databases">
        <title>Complete sequence of chromosome of Beijerinckia indica subsp. indica ATCC 9039.</title>
        <authorList>
            <consortium name="US DOE Joint Genome Institute"/>
            <person name="Copeland A."/>
            <person name="Lucas S."/>
            <person name="Lapidus A."/>
            <person name="Glavina del Rio T."/>
            <person name="Dalin E."/>
            <person name="Tice H."/>
            <person name="Bruce D."/>
            <person name="Goodwin L."/>
            <person name="Pitluck S."/>
            <person name="LaButti K."/>
            <person name="Schmutz J."/>
            <person name="Larimer F."/>
            <person name="Land M."/>
            <person name="Hauser L."/>
            <person name="Kyrpides N."/>
            <person name="Mikhailova N."/>
            <person name="Dunfield P.F."/>
            <person name="Dedysh S.N."/>
            <person name="Liesack W."/>
            <person name="Saw J.H."/>
            <person name="Alam M."/>
            <person name="Chen Y."/>
            <person name="Murrell J.C."/>
            <person name="Richardson P."/>
        </authorList>
    </citation>
    <scope>NUCLEOTIDE SEQUENCE [LARGE SCALE GENOMIC DNA]</scope>
    <source>
        <strain evidence="2">ATCC 9039 / DSM 1715 / NCIMB 8712</strain>
    </source>
</reference>
<dbReference type="Pfam" id="PF13374">
    <property type="entry name" value="TPR_10"/>
    <property type="match status" value="5"/>
</dbReference>
<sequence>MREPSLDWFPLCDAFEDGEPNLFSLLRWDYRFVGTLYGRDNDLRKILAWAESGSQTPSARLVTGEGGAGKTRLAATAAQMLRDKGWTAGFLPRTCNLVDLAVGEKGLFLIVDYPEEQPERTKALLSELAERKIAPYPLRLMFLSRQSFAEWERETSILQGRFGTHEIAAPAQLSINDGTGLIEEATRNFSTHTQLPTPDLREARRWLESSPLHQLPLYAMAAAIHAILSPKEAFGLAGAELLKQLARREICRVQSTSEALNLGREGLERLLALGVLADGLSENVISELAKAGVCENSNPDIVGALARSPWWKKGRLVRLEPDPIAAAFVDLTLFNPNFPKGRTALADWLFIALQENVATLGNRLGRVLYDLHTLQQSDEGTHPLEERLIEMVRDKPERALSFASIASVEQPIWAVNFAAHIALILAQKTIEPEVKAGYFNNAAGYLSYLGQHEEALAAAQEAVSFCRELARARPGAFTPNLAGSLNNLANTLSELGRHEEALAAAQEVAGLYRRLAQAHPEMFTPDLAGSLNNLANTLSELDRHEEALAAAQEVVGFYRGLAQARSETFTPSLAGSLNNLTNRLFELGKQESALAAAQEAVDIHRRLAQARPEMFTPNLAMSLNNLAIMLFELGKQEDALAAAQEAVDIHRGLARARPETFTPDLAGSLNNFALILSELGQHEEALKVTQELANLHMPSRIS</sequence>
<dbReference type="STRING" id="395963.Bind_1249"/>
<dbReference type="RefSeq" id="WP_012384247.1">
    <property type="nucleotide sequence ID" value="NC_010581.1"/>
</dbReference>
<protein>
    <submittedName>
        <fullName evidence="1">Tetratricopeptide TPR_2 repeat protein</fullName>
    </submittedName>
</protein>
<evidence type="ECO:0000313" key="2">
    <source>
        <dbReference type="Proteomes" id="UP000001695"/>
    </source>
</evidence>
<keyword evidence="2" id="KW-1185">Reference proteome</keyword>
<proteinExistence type="predicted"/>
<organism evidence="1 2">
    <name type="scientific">Beijerinckia indica subsp. indica (strain ATCC 9039 / DSM 1715 / NCIMB 8712)</name>
    <dbReference type="NCBI Taxonomy" id="395963"/>
    <lineage>
        <taxon>Bacteria</taxon>
        <taxon>Pseudomonadati</taxon>
        <taxon>Pseudomonadota</taxon>
        <taxon>Alphaproteobacteria</taxon>
        <taxon>Hyphomicrobiales</taxon>
        <taxon>Beijerinckiaceae</taxon>
        <taxon>Beijerinckia</taxon>
    </lineage>
</organism>
<dbReference type="Gene3D" id="1.25.40.10">
    <property type="entry name" value="Tetratricopeptide repeat domain"/>
    <property type="match status" value="2"/>
</dbReference>
<name>B2IJL8_BEII9</name>
<dbReference type="KEGG" id="bid:Bind_1249"/>
<dbReference type="InterPro" id="IPR027417">
    <property type="entry name" value="P-loop_NTPase"/>
</dbReference>
<dbReference type="InterPro" id="IPR011990">
    <property type="entry name" value="TPR-like_helical_dom_sf"/>
</dbReference>
<dbReference type="PANTHER" id="PTHR19959">
    <property type="entry name" value="KINESIN LIGHT CHAIN"/>
    <property type="match status" value="1"/>
</dbReference>
<dbReference type="HOGENOM" id="CLU_006181_0_0_5"/>